<dbReference type="OrthoDB" id="627374at2"/>
<proteinExistence type="predicted"/>
<dbReference type="AlphaFoldDB" id="A0A0C1L471"/>
<accession>A0A0C1L471</accession>
<organism evidence="1 2">
    <name type="scientific">Flavihumibacter solisilvae</name>
    <dbReference type="NCBI Taxonomy" id="1349421"/>
    <lineage>
        <taxon>Bacteria</taxon>
        <taxon>Pseudomonadati</taxon>
        <taxon>Bacteroidota</taxon>
        <taxon>Chitinophagia</taxon>
        <taxon>Chitinophagales</taxon>
        <taxon>Chitinophagaceae</taxon>
        <taxon>Flavihumibacter</taxon>
    </lineage>
</organism>
<comment type="caution">
    <text evidence="1">The sequence shown here is derived from an EMBL/GenBank/DDBJ whole genome shotgun (WGS) entry which is preliminary data.</text>
</comment>
<dbReference type="Proteomes" id="UP000031408">
    <property type="component" value="Unassembled WGS sequence"/>
</dbReference>
<evidence type="ECO:0000313" key="1">
    <source>
        <dbReference type="EMBL" id="KIC94887.1"/>
    </source>
</evidence>
<protein>
    <recommendedName>
        <fullName evidence="3">GAF domain-containing protein</fullName>
    </recommendedName>
</protein>
<evidence type="ECO:0008006" key="3">
    <source>
        <dbReference type="Google" id="ProtNLM"/>
    </source>
</evidence>
<name>A0A0C1L471_9BACT</name>
<keyword evidence="2" id="KW-1185">Reference proteome</keyword>
<sequence length="762" mass="88724">MNFPFYWETPFKLLLCFPDLVDELEKQAADPTHECFMRAKSLLAEIEKHPEIRDGITDISQIYENKDLLSRMLETVFPPALTRNEIKAISIPYTGLIFNHTERFRQILRNAGENFDIIIRDFDEHQFYIMNCCLILNEFYGTHLDFSKPLFYDIPTAEGIIKHYRILYNADFLDILPTEKSLALTPEDIDHLMDNYDDIALWKEKFPKESFLLKGYTIMSLFDATIENAVSIFKEKLLGLTSSSLHLRTESILRSIFRLPELEVGLCIYDDEEETFSTDAFGRQAKSFLVQSGVDRKAKEMLNKQAYHHLLEKKTYFAVSKISDFLAANPDSILSKYLYEQKYQSFILAPMVKNRRLFGVLELVSKNAKELNSINANKLDVVMPFLTDSIERVVAEFQNQVEAIIQDHYTTIHRSVYWKFRAVAKKLIYHNQSGISRQADEILFPDVYPLYGQVDIKGSSDVRNLSVQNDLKHQLASLLTLLENINGAHDFVRETERVKQLLAELDLPIMAGTEQYIQNYIDTRIHPQLKQVNEGELSVMVNNYLDETMTENGSFRRNVRMYEDSIRLINEKLAALLDQRQSEAQLIFPHYYERFKTDGVEHNLYIGRSISPTHVFDHRHLQALRLWQIRVLCEMERLHHRLKPSLPFPLDVTTLIMVSGSTIAIRFRMDEKRFDVDGSYNARFEIVKKRIDKARILNSTERITETGKITIVYSNRAEEIEYLGYIRILQEENLLTTEIENLQVEDLQGVSGLKALRVKLVS</sequence>
<gene>
    <name evidence="1" type="ORF">OI18_08220</name>
</gene>
<dbReference type="EMBL" id="JSVC01000009">
    <property type="protein sequence ID" value="KIC94887.1"/>
    <property type="molecule type" value="Genomic_DNA"/>
</dbReference>
<reference evidence="1 2" key="1">
    <citation type="submission" date="2014-11" db="EMBL/GenBank/DDBJ databases">
        <title>Genome sequence of Flavihumibacter solisilvae 3-3.</title>
        <authorList>
            <person name="Zhou G."/>
            <person name="Li M."/>
            <person name="Wang G."/>
        </authorList>
    </citation>
    <scope>NUCLEOTIDE SEQUENCE [LARGE SCALE GENOMIC DNA]</scope>
    <source>
        <strain evidence="1 2">3-3</strain>
    </source>
</reference>
<evidence type="ECO:0000313" key="2">
    <source>
        <dbReference type="Proteomes" id="UP000031408"/>
    </source>
</evidence>
<dbReference type="STRING" id="1349421.OI18_08220"/>
<dbReference type="RefSeq" id="WP_039138888.1">
    <property type="nucleotide sequence ID" value="NZ_JSVC01000009.1"/>
</dbReference>